<dbReference type="RefSeq" id="WP_344883894.1">
    <property type="nucleotide sequence ID" value="NZ_BAABCJ010000005.1"/>
</dbReference>
<dbReference type="InterPro" id="IPR013078">
    <property type="entry name" value="His_Pase_superF_clade-1"/>
</dbReference>
<accession>A0ABP7DN37</accession>
<dbReference type="EMBL" id="BAABCJ010000005">
    <property type="protein sequence ID" value="GAA3706518.1"/>
    <property type="molecule type" value="Genomic_DNA"/>
</dbReference>
<dbReference type="PIRSF" id="PIRSF000709">
    <property type="entry name" value="6PFK_2-Ptase"/>
    <property type="match status" value="1"/>
</dbReference>
<dbReference type="CDD" id="cd07067">
    <property type="entry name" value="HP_PGM_like"/>
    <property type="match status" value="1"/>
</dbReference>
<dbReference type="InterPro" id="IPR029033">
    <property type="entry name" value="His_PPase_superfam"/>
</dbReference>
<sequence length="193" mass="21435">MPNQPRLWVVRHGETEWSRSGQYTGLTDMPLTPDGEAQSRVVGQKLAGFCIEFNLVLTSPLGRAKSTAALAGFPDAEIVRDAHEWDYGDYEGIESNEIRRRTPSYVIWDDGVPNGERLADVSARADAVIERVRSEVDDDGHALLFTHGHFSRVVAARWLGLPADRGRHFVLGTAQASRLGWDKKTPVIEAWGL</sequence>
<name>A0ABP7DN37_9MICC</name>
<dbReference type="SMART" id="SM00855">
    <property type="entry name" value="PGAM"/>
    <property type="match status" value="1"/>
</dbReference>
<proteinExistence type="predicted"/>
<evidence type="ECO:0000313" key="1">
    <source>
        <dbReference type="EMBL" id="GAA3706518.1"/>
    </source>
</evidence>
<evidence type="ECO:0000313" key="2">
    <source>
        <dbReference type="Proteomes" id="UP001501536"/>
    </source>
</evidence>
<dbReference type="Pfam" id="PF00300">
    <property type="entry name" value="His_Phos_1"/>
    <property type="match status" value="1"/>
</dbReference>
<keyword evidence="2" id="KW-1185">Reference proteome</keyword>
<dbReference type="Proteomes" id="UP001501536">
    <property type="component" value="Unassembled WGS sequence"/>
</dbReference>
<dbReference type="SUPFAM" id="SSF53254">
    <property type="entry name" value="Phosphoglycerate mutase-like"/>
    <property type="match status" value="1"/>
</dbReference>
<comment type="caution">
    <text evidence="1">The sequence shown here is derived from an EMBL/GenBank/DDBJ whole genome shotgun (WGS) entry which is preliminary data.</text>
</comment>
<dbReference type="PANTHER" id="PTHR48100">
    <property type="entry name" value="BROAD-SPECIFICITY PHOSPHATASE YOR283W-RELATED"/>
    <property type="match status" value="1"/>
</dbReference>
<organism evidence="1 2">
    <name type="scientific">Zhihengliuella alba</name>
    <dbReference type="NCBI Taxonomy" id="547018"/>
    <lineage>
        <taxon>Bacteria</taxon>
        <taxon>Bacillati</taxon>
        <taxon>Actinomycetota</taxon>
        <taxon>Actinomycetes</taxon>
        <taxon>Micrococcales</taxon>
        <taxon>Micrococcaceae</taxon>
        <taxon>Zhihengliuella</taxon>
    </lineage>
</organism>
<gene>
    <name evidence="1" type="ORF">GCM10022377_20310</name>
</gene>
<reference evidence="2" key="1">
    <citation type="journal article" date="2019" name="Int. J. Syst. Evol. Microbiol.">
        <title>The Global Catalogue of Microorganisms (GCM) 10K type strain sequencing project: providing services to taxonomists for standard genome sequencing and annotation.</title>
        <authorList>
            <consortium name="The Broad Institute Genomics Platform"/>
            <consortium name="The Broad Institute Genome Sequencing Center for Infectious Disease"/>
            <person name="Wu L."/>
            <person name="Ma J."/>
        </authorList>
    </citation>
    <scope>NUCLEOTIDE SEQUENCE [LARGE SCALE GENOMIC DNA]</scope>
    <source>
        <strain evidence="2">JCM 16961</strain>
    </source>
</reference>
<dbReference type="InterPro" id="IPR050275">
    <property type="entry name" value="PGM_Phosphatase"/>
</dbReference>
<protein>
    <submittedName>
        <fullName evidence="1">Acid phosphatase</fullName>
    </submittedName>
</protein>
<dbReference type="PANTHER" id="PTHR48100:SF15">
    <property type="entry name" value="SEDOHEPTULOSE 1,7-BISPHOSPHATASE"/>
    <property type="match status" value="1"/>
</dbReference>
<dbReference type="Gene3D" id="3.40.50.1240">
    <property type="entry name" value="Phosphoglycerate mutase-like"/>
    <property type="match status" value="1"/>
</dbReference>